<dbReference type="GO" id="GO:0005524">
    <property type="term" value="F:ATP binding"/>
    <property type="evidence" value="ECO:0007669"/>
    <property type="project" value="UniProtKB-KW"/>
</dbReference>
<organism evidence="10 11">
    <name type="scientific">Dyadobacter helix</name>
    <dbReference type="NCBI Taxonomy" id="2822344"/>
    <lineage>
        <taxon>Bacteria</taxon>
        <taxon>Pseudomonadati</taxon>
        <taxon>Bacteroidota</taxon>
        <taxon>Cytophagia</taxon>
        <taxon>Cytophagales</taxon>
        <taxon>Spirosomataceae</taxon>
        <taxon>Dyadobacter</taxon>
    </lineage>
</organism>
<comment type="similarity">
    <text evidence="6">Belongs to the ABC-4 integral membrane protein family.</text>
</comment>
<keyword evidence="5 7" id="KW-0472">Membrane</keyword>
<dbReference type="InterPro" id="IPR003838">
    <property type="entry name" value="ABC3_permease_C"/>
</dbReference>
<evidence type="ECO:0000256" key="3">
    <source>
        <dbReference type="ARBA" id="ARBA00022692"/>
    </source>
</evidence>
<feature type="transmembrane region" description="Helical" evidence="7">
    <location>
        <begin position="315"/>
        <end position="345"/>
    </location>
</feature>
<gene>
    <name evidence="10" type="primary">macB_1</name>
    <name evidence="10" type="ORF">DYBT9275_00282</name>
</gene>
<keyword evidence="3 7" id="KW-0812">Transmembrane</keyword>
<comment type="subcellular location">
    <subcellularLocation>
        <location evidence="1">Cell membrane</location>
        <topology evidence="1">Multi-pass membrane protein</topology>
    </subcellularLocation>
</comment>
<evidence type="ECO:0000256" key="2">
    <source>
        <dbReference type="ARBA" id="ARBA00022475"/>
    </source>
</evidence>
<name>A0A916J6S1_9BACT</name>
<dbReference type="InterPro" id="IPR050250">
    <property type="entry name" value="Macrolide_Exporter_MacB"/>
</dbReference>
<evidence type="ECO:0000256" key="7">
    <source>
        <dbReference type="SAM" id="Phobius"/>
    </source>
</evidence>
<evidence type="ECO:0000256" key="6">
    <source>
        <dbReference type="ARBA" id="ARBA00038076"/>
    </source>
</evidence>
<feature type="transmembrane region" description="Helical" evidence="7">
    <location>
        <begin position="12"/>
        <end position="32"/>
    </location>
</feature>
<dbReference type="RefSeq" id="WP_215237079.1">
    <property type="nucleotide sequence ID" value="NZ_CAJRAF010000001.1"/>
</dbReference>
<evidence type="ECO:0000259" key="9">
    <source>
        <dbReference type="Pfam" id="PF12704"/>
    </source>
</evidence>
<keyword evidence="10" id="KW-0067">ATP-binding</keyword>
<dbReference type="GO" id="GO:0016787">
    <property type="term" value="F:hydrolase activity"/>
    <property type="evidence" value="ECO:0007669"/>
    <property type="project" value="UniProtKB-KW"/>
</dbReference>
<dbReference type="AlphaFoldDB" id="A0A916J6S1"/>
<keyword evidence="10" id="KW-0378">Hydrolase</keyword>
<evidence type="ECO:0000259" key="8">
    <source>
        <dbReference type="Pfam" id="PF02687"/>
    </source>
</evidence>
<dbReference type="Pfam" id="PF12704">
    <property type="entry name" value="MacB_PCD"/>
    <property type="match status" value="1"/>
</dbReference>
<dbReference type="PANTHER" id="PTHR30572:SF4">
    <property type="entry name" value="ABC TRANSPORTER PERMEASE YTRF"/>
    <property type="match status" value="1"/>
</dbReference>
<dbReference type="InterPro" id="IPR025857">
    <property type="entry name" value="MacB_PCD"/>
</dbReference>
<dbReference type="GO" id="GO:0005886">
    <property type="term" value="C:plasma membrane"/>
    <property type="evidence" value="ECO:0007669"/>
    <property type="project" value="UniProtKB-SubCell"/>
</dbReference>
<dbReference type="EC" id="3.6.3.-" evidence="10"/>
<feature type="domain" description="ABC3 transporter permease C-terminal" evidence="8">
    <location>
        <begin position="274"/>
        <end position="395"/>
    </location>
</feature>
<feature type="domain" description="MacB-like periplasmic core" evidence="9">
    <location>
        <begin position="17"/>
        <end position="233"/>
    </location>
</feature>
<keyword evidence="2" id="KW-1003">Cell membrane</keyword>
<dbReference type="Proteomes" id="UP000680038">
    <property type="component" value="Unassembled WGS sequence"/>
</dbReference>
<comment type="caution">
    <text evidence="10">The sequence shown here is derived from an EMBL/GenBank/DDBJ whole genome shotgun (WGS) entry which is preliminary data.</text>
</comment>
<reference evidence="10" key="1">
    <citation type="submission" date="2021-04" db="EMBL/GenBank/DDBJ databases">
        <authorList>
            <person name="Rodrigo-Torres L."/>
            <person name="Arahal R. D."/>
            <person name="Lucena T."/>
        </authorList>
    </citation>
    <scope>NUCLEOTIDE SEQUENCE</scope>
    <source>
        <strain evidence="10">CECT 9275</strain>
    </source>
</reference>
<evidence type="ECO:0000313" key="11">
    <source>
        <dbReference type="Proteomes" id="UP000680038"/>
    </source>
</evidence>
<sequence length="402" mass="44088">MIDNLLENKLRSILCGVGISWGILIVTLLLGVGKGFEEGVKRLFEGFAKNTMYVSSGSTSISGAGSAIGRKVSFGRDDLLFLRESIPSIIHISPEVARLGIARKGVNSGSFTIKGVSEAYFNIRSVHLSNGRLINRMDLLKGRKVAVIGSSVSKVLFKQDKSIIGSYIEIDSENYKIVGIIRNSLLSALESGLIYVPFLSFQRQFNSTKNIDTIVLSHSDSNNSSEVEDWIRSIMAYRYKFNSKDDKALIFNNLTEQTKAVNGFFSGLKKFLLFIGISTLVSGIIRVTNMMFISAKERTKEIGLRKAVGAKRSSIIFMFFKESVVLTIFFGLAGMLLGMGFLKLIGYFSSSIVDNEIFDKPVLDLPVVIVSISLLVISGIVSAVFPAYYAASLSPIEALRAE</sequence>
<evidence type="ECO:0000256" key="4">
    <source>
        <dbReference type="ARBA" id="ARBA00022989"/>
    </source>
</evidence>
<keyword evidence="10" id="KW-0547">Nucleotide-binding</keyword>
<protein>
    <submittedName>
        <fullName evidence="10">Macrolide export ATP-binding/permease protein MacB</fullName>
        <ecNumber evidence="10">3.6.3.-</ecNumber>
    </submittedName>
</protein>
<dbReference type="EMBL" id="CAJRAF010000001">
    <property type="protein sequence ID" value="CAG4989394.1"/>
    <property type="molecule type" value="Genomic_DNA"/>
</dbReference>
<dbReference type="PANTHER" id="PTHR30572">
    <property type="entry name" value="MEMBRANE COMPONENT OF TRANSPORTER-RELATED"/>
    <property type="match status" value="1"/>
</dbReference>
<feature type="transmembrane region" description="Helical" evidence="7">
    <location>
        <begin position="271"/>
        <end position="294"/>
    </location>
</feature>
<keyword evidence="11" id="KW-1185">Reference proteome</keyword>
<dbReference type="Pfam" id="PF02687">
    <property type="entry name" value="FtsX"/>
    <property type="match status" value="1"/>
</dbReference>
<keyword evidence="4 7" id="KW-1133">Transmembrane helix</keyword>
<proteinExistence type="inferred from homology"/>
<feature type="transmembrane region" description="Helical" evidence="7">
    <location>
        <begin position="365"/>
        <end position="390"/>
    </location>
</feature>
<dbReference type="GO" id="GO:0022857">
    <property type="term" value="F:transmembrane transporter activity"/>
    <property type="evidence" value="ECO:0007669"/>
    <property type="project" value="TreeGrafter"/>
</dbReference>
<evidence type="ECO:0000313" key="10">
    <source>
        <dbReference type="EMBL" id="CAG4989394.1"/>
    </source>
</evidence>
<evidence type="ECO:0000256" key="5">
    <source>
        <dbReference type="ARBA" id="ARBA00023136"/>
    </source>
</evidence>
<accession>A0A916J6S1</accession>
<evidence type="ECO:0000256" key="1">
    <source>
        <dbReference type="ARBA" id="ARBA00004651"/>
    </source>
</evidence>